<proteinExistence type="predicted"/>
<reference evidence="1 2" key="1">
    <citation type="journal article" date="2012" name="Genome Biol.">
        <title>Genome and low-iron response of an oceanic diatom adapted to chronic iron limitation.</title>
        <authorList>
            <person name="Lommer M."/>
            <person name="Specht M."/>
            <person name="Roy A.S."/>
            <person name="Kraemer L."/>
            <person name="Andreson R."/>
            <person name="Gutowska M.A."/>
            <person name="Wolf J."/>
            <person name="Bergner S.V."/>
            <person name="Schilhabel M.B."/>
            <person name="Klostermeier U.C."/>
            <person name="Beiko R.G."/>
            <person name="Rosenstiel P."/>
            <person name="Hippler M."/>
            <person name="Laroche J."/>
        </authorList>
    </citation>
    <scope>NUCLEOTIDE SEQUENCE [LARGE SCALE GENOMIC DNA]</scope>
    <source>
        <strain evidence="1 2">CCMP1005</strain>
    </source>
</reference>
<evidence type="ECO:0000313" key="1">
    <source>
        <dbReference type="EMBL" id="EJK56727.1"/>
    </source>
</evidence>
<dbReference type="AlphaFoldDB" id="K0SDN7"/>
<comment type="caution">
    <text evidence="1">The sequence shown here is derived from an EMBL/GenBank/DDBJ whole genome shotgun (WGS) entry which is preliminary data.</text>
</comment>
<evidence type="ECO:0000313" key="2">
    <source>
        <dbReference type="Proteomes" id="UP000266841"/>
    </source>
</evidence>
<gene>
    <name evidence="1" type="ORF">THAOC_23335</name>
</gene>
<accession>K0SDN7</accession>
<dbReference type="Proteomes" id="UP000266841">
    <property type="component" value="Unassembled WGS sequence"/>
</dbReference>
<name>K0SDN7_THAOC</name>
<keyword evidence="2" id="KW-1185">Reference proteome</keyword>
<protein>
    <submittedName>
        <fullName evidence="1">Uncharacterized protein</fullName>
    </submittedName>
</protein>
<feature type="non-terminal residue" evidence="1">
    <location>
        <position position="1"/>
    </location>
</feature>
<dbReference type="EMBL" id="AGNL01030731">
    <property type="protein sequence ID" value="EJK56727.1"/>
    <property type="molecule type" value="Genomic_DNA"/>
</dbReference>
<sequence length="101" mass="11096">ERPAATQEERDVVSHRALLGGESKMFVDLCLFARRTRRTGFGGKTVCALAVDLCQRRVRPPPSLAWAAQARGGCGSEQRAESPSSSTSLALSLEHWIIWDK</sequence>
<organism evidence="1 2">
    <name type="scientific">Thalassiosira oceanica</name>
    <name type="common">Marine diatom</name>
    <dbReference type="NCBI Taxonomy" id="159749"/>
    <lineage>
        <taxon>Eukaryota</taxon>
        <taxon>Sar</taxon>
        <taxon>Stramenopiles</taxon>
        <taxon>Ochrophyta</taxon>
        <taxon>Bacillariophyta</taxon>
        <taxon>Coscinodiscophyceae</taxon>
        <taxon>Thalassiosirophycidae</taxon>
        <taxon>Thalassiosirales</taxon>
        <taxon>Thalassiosiraceae</taxon>
        <taxon>Thalassiosira</taxon>
    </lineage>
</organism>